<dbReference type="AlphaFoldDB" id="A0AAD1SAK6"/>
<dbReference type="EMBL" id="OW240916">
    <property type="protein sequence ID" value="CAH2296086.1"/>
    <property type="molecule type" value="Genomic_DNA"/>
</dbReference>
<evidence type="ECO:0000313" key="2">
    <source>
        <dbReference type="EMBL" id="CAH2296086.1"/>
    </source>
</evidence>
<name>A0AAD1SAK6_PELCU</name>
<accession>A0AAD1SAK6</accession>
<organism evidence="2 3">
    <name type="scientific">Pelobates cultripes</name>
    <name type="common">Western spadefoot toad</name>
    <dbReference type="NCBI Taxonomy" id="61616"/>
    <lineage>
        <taxon>Eukaryota</taxon>
        <taxon>Metazoa</taxon>
        <taxon>Chordata</taxon>
        <taxon>Craniata</taxon>
        <taxon>Vertebrata</taxon>
        <taxon>Euteleostomi</taxon>
        <taxon>Amphibia</taxon>
        <taxon>Batrachia</taxon>
        <taxon>Anura</taxon>
        <taxon>Pelobatoidea</taxon>
        <taxon>Pelobatidae</taxon>
        <taxon>Pelobates</taxon>
    </lineage>
</organism>
<feature type="region of interest" description="Disordered" evidence="1">
    <location>
        <begin position="83"/>
        <end position="113"/>
    </location>
</feature>
<evidence type="ECO:0000313" key="3">
    <source>
        <dbReference type="Proteomes" id="UP001295444"/>
    </source>
</evidence>
<dbReference type="Proteomes" id="UP001295444">
    <property type="component" value="Chromosome 05"/>
</dbReference>
<proteinExistence type="predicted"/>
<sequence>MKPLHYFHAKEEILKRSRTQSGWTEKYQGVAVYADIYDAFQAIMEPLRAHQVIYRWGYPVKLLVQREGKTTVLLTTEDGAQKLRDWGMEPTEQPRPAGAPRRLSPDWMRARRR</sequence>
<keyword evidence="3" id="KW-1185">Reference proteome</keyword>
<evidence type="ECO:0000256" key="1">
    <source>
        <dbReference type="SAM" id="MobiDB-lite"/>
    </source>
</evidence>
<gene>
    <name evidence="2" type="ORF">PECUL_23A051953</name>
</gene>
<reference evidence="2" key="1">
    <citation type="submission" date="2022-03" db="EMBL/GenBank/DDBJ databases">
        <authorList>
            <person name="Alioto T."/>
            <person name="Alioto T."/>
            <person name="Gomez Garrido J."/>
        </authorList>
    </citation>
    <scope>NUCLEOTIDE SEQUENCE</scope>
</reference>
<protein>
    <submittedName>
        <fullName evidence="2">Uncharacterized protein</fullName>
    </submittedName>
</protein>